<evidence type="ECO:0000313" key="2">
    <source>
        <dbReference type="Proteomes" id="UP000243650"/>
    </source>
</evidence>
<keyword evidence="2" id="KW-1185">Reference proteome</keyword>
<sequence>MFWVEGGEKGGWSDGSRSWSGKVQKVVRYPVLMIRYEAVGPKAANAGPRRSIFVAAEPDPGPIGTRSGPLFSCPWMLQVVEAAPGTPYTYFPLLDGLFCSRMGEYGMLPSSCFPSRGAPNKTY</sequence>
<dbReference type="EMBL" id="PVNS01000015">
    <property type="protein sequence ID" value="PRO64479.1"/>
    <property type="molecule type" value="Genomic_DNA"/>
</dbReference>
<proteinExistence type="predicted"/>
<dbReference type="AlphaFoldDB" id="A0A2P6MDX1"/>
<evidence type="ECO:0000313" key="1">
    <source>
        <dbReference type="EMBL" id="PRO64479.1"/>
    </source>
</evidence>
<name>A0A2P6MDX1_ALKUR</name>
<organism evidence="1 2">
    <name type="scientific">Alkalicoccus urumqiensis</name>
    <name type="common">Bacillus urumqiensis</name>
    <dbReference type="NCBI Taxonomy" id="1548213"/>
    <lineage>
        <taxon>Bacteria</taxon>
        <taxon>Bacillati</taxon>
        <taxon>Bacillota</taxon>
        <taxon>Bacilli</taxon>
        <taxon>Bacillales</taxon>
        <taxon>Bacillaceae</taxon>
        <taxon>Alkalicoccus</taxon>
    </lineage>
</organism>
<accession>A0A2P6MDX1</accession>
<comment type="caution">
    <text evidence="1">The sequence shown here is derived from an EMBL/GenBank/DDBJ whole genome shotgun (WGS) entry which is preliminary data.</text>
</comment>
<protein>
    <submittedName>
        <fullName evidence="1">Uncharacterized protein</fullName>
    </submittedName>
</protein>
<gene>
    <name evidence="1" type="ORF">C6I21_14220</name>
</gene>
<reference evidence="1 2" key="1">
    <citation type="submission" date="2018-03" db="EMBL/GenBank/DDBJ databases">
        <title>Bacillus urumqiensis sp. nov., a moderately haloalkaliphilic bacterium isolated from a salt lake.</title>
        <authorList>
            <person name="Zhao B."/>
            <person name="Liao Z."/>
        </authorList>
    </citation>
    <scope>NUCLEOTIDE SEQUENCE [LARGE SCALE GENOMIC DNA]</scope>
    <source>
        <strain evidence="1 2">BZ-SZ-XJ18</strain>
    </source>
</reference>
<dbReference type="Proteomes" id="UP000243650">
    <property type="component" value="Unassembled WGS sequence"/>
</dbReference>